<feature type="transmembrane region" description="Helical" evidence="5">
    <location>
        <begin position="102"/>
        <end position="125"/>
    </location>
</feature>
<dbReference type="Gene3D" id="3.30.750.24">
    <property type="entry name" value="STAS domain"/>
    <property type="match status" value="1"/>
</dbReference>
<dbReference type="RefSeq" id="WP_320508387.1">
    <property type="nucleotide sequence ID" value="NZ_JAXCLW010000002.1"/>
</dbReference>
<evidence type="ECO:0000256" key="1">
    <source>
        <dbReference type="ARBA" id="ARBA00004141"/>
    </source>
</evidence>
<proteinExistence type="predicted"/>
<evidence type="ECO:0000256" key="4">
    <source>
        <dbReference type="ARBA" id="ARBA00023136"/>
    </source>
</evidence>
<evidence type="ECO:0000313" key="8">
    <source>
        <dbReference type="Proteomes" id="UP001279642"/>
    </source>
</evidence>
<keyword evidence="2 5" id="KW-0812">Transmembrane</keyword>
<keyword evidence="4 5" id="KW-0472">Membrane</keyword>
<feature type="transmembrane region" description="Helical" evidence="5">
    <location>
        <begin position="383"/>
        <end position="414"/>
    </location>
</feature>
<organism evidence="7 8">
    <name type="scientific">Dongia soli</name>
    <dbReference type="NCBI Taxonomy" id="600628"/>
    <lineage>
        <taxon>Bacteria</taxon>
        <taxon>Pseudomonadati</taxon>
        <taxon>Pseudomonadota</taxon>
        <taxon>Alphaproteobacteria</taxon>
        <taxon>Rhodospirillales</taxon>
        <taxon>Dongiaceae</taxon>
        <taxon>Dongia</taxon>
    </lineage>
</organism>
<dbReference type="EMBL" id="JAXCLW010000002">
    <property type="protein sequence ID" value="MDY0883349.1"/>
    <property type="molecule type" value="Genomic_DNA"/>
</dbReference>
<name>A0ABU5EAS6_9PROT</name>
<dbReference type="Pfam" id="PF00916">
    <property type="entry name" value="Sulfate_transp"/>
    <property type="match status" value="1"/>
</dbReference>
<feature type="transmembrane region" description="Helical" evidence="5">
    <location>
        <begin position="205"/>
        <end position="222"/>
    </location>
</feature>
<feature type="transmembrane region" description="Helical" evidence="5">
    <location>
        <begin position="449"/>
        <end position="467"/>
    </location>
</feature>
<dbReference type="Pfam" id="PF01740">
    <property type="entry name" value="STAS"/>
    <property type="match status" value="1"/>
</dbReference>
<feature type="transmembrane region" description="Helical" evidence="5">
    <location>
        <begin position="251"/>
        <end position="273"/>
    </location>
</feature>
<feature type="transmembrane region" description="Helical" evidence="5">
    <location>
        <begin position="324"/>
        <end position="343"/>
    </location>
</feature>
<feature type="domain" description="STAS" evidence="6">
    <location>
        <begin position="439"/>
        <end position="553"/>
    </location>
</feature>
<dbReference type="PANTHER" id="PTHR11814">
    <property type="entry name" value="SULFATE TRANSPORTER"/>
    <property type="match status" value="1"/>
</dbReference>
<dbReference type="InterPro" id="IPR011547">
    <property type="entry name" value="SLC26A/SulP_dom"/>
</dbReference>
<dbReference type="PROSITE" id="PS50801">
    <property type="entry name" value="STAS"/>
    <property type="match status" value="1"/>
</dbReference>
<dbReference type="SUPFAM" id="SSF52091">
    <property type="entry name" value="SpoIIaa-like"/>
    <property type="match status" value="1"/>
</dbReference>
<reference evidence="7 8" key="1">
    <citation type="journal article" date="2016" name="Antonie Van Leeuwenhoek">
        <title>Dongia soli sp. nov., isolated from soil from Dokdo, Korea.</title>
        <authorList>
            <person name="Kim D.U."/>
            <person name="Lee H."/>
            <person name="Kim H."/>
            <person name="Kim S.G."/>
            <person name="Ka J.O."/>
        </authorList>
    </citation>
    <scope>NUCLEOTIDE SEQUENCE [LARGE SCALE GENOMIC DNA]</scope>
    <source>
        <strain evidence="7 8">D78</strain>
    </source>
</reference>
<keyword evidence="3 5" id="KW-1133">Transmembrane helix</keyword>
<feature type="transmembrane region" description="Helical" evidence="5">
    <location>
        <begin position="76"/>
        <end position="96"/>
    </location>
</feature>
<dbReference type="InterPro" id="IPR002645">
    <property type="entry name" value="STAS_dom"/>
</dbReference>
<accession>A0ABU5EAS6</accession>
<dbReference type="Proteomes" id="UP001279642">
    <property type="component" value="Unassembled WGS sequence"/>
</dbReference>
<comment type="caution">
    <text evidence="7">The sequence shown here is derived from an EMBL/GenBank/DDBJ whole genome shotgun (WGS) entry which is preliminary data.</text>
</comment>
<protein>
    <submittedName>
        <fullName evidence="7">SulP family inorganic anion transporter</fullName>
    </submittedName>
</protein>
<evidence type="ECO:0000256" key="2">
    <source>
        <dbReference type="ARBA" id="ARBA00022692"/>
    </source>
</evidence>
<evidence type="ECO:0000259" key="6">
    <source>
        <dbReference type="PROSITE" id="PS50801"/>
    </source>
</evidence>
<evidence type="ECO:0000256" key="5">
    <source>
        <dbReference type="SAM" id="Phobius"/>
    </source>
</evidence>
<gene>
    <name evidence="7" type="ORF">SMD27_10875</name>
</gene>
<dbReference type="InterPro" id="IPR001902">
    <property type="entry name" value="SLC26A/SulP_fam"/>
</dbReference>
<dbReference type="InterPro" id="IPR036513">
    <property type="entry name" value="STAS_dom_sf"/>
</dbReference>
<feature type="transmembrane region" description="Helical" evidence="5">
    <location>
        <begin position="137"/>
        <end position="157"/>
    </location>
</feature>
<sequence length="578" mass="60652">MPHLLTKVMPGLGHLASYDRRLAFRDAMAGISVAAVAIPVGLAYAALMGLPPIIGLYASILPTAVYALFGPSRLLIVGPDAATCTVVAAVLGQLALSGVEGRILAASAIAVLVGVICLIASFLRFGFIANFLSRPILTGYLAGVSITLAVGQLTRLTGIPIDSKGILRPLLDVIRDIGQIHGLTVALGLGLFLALRLIKWLSPAIPGPILGVIVAIALSWLFDLPGRGVAVLGAIPSGLPSFVPPVSSGEIGLMVLGALGVFVVSFSSGIITAESFAARRGDKVDSNRELIGFGAANITAGFFQGFCVTGADSRTAVSLSLGGSSPLVAIVAAVAIALVVSFFTEPLALLPQAALGAILVSAAVDLIDIASFRRLGKINRPELFLALIATGGVIWFGVLQGVIVAMGATFLGLLRQAAKPRDGMLGRRPEGFEFVKLHHDPKAEPVPGILVYLFEGSILFFNTNYFARRVRRALRAMPDARWLVLDAEAMTHADIGAVDTLFELKAELDQQHIRLVLASGHGQFREILERSGLRDAIGTEWLFDTVRKAVEAIEQYEAVAEVPARPGYGEGVIGKTSA</sequence>
<evidence type="ECO:0000313" key="7">
    <source>
        <dbReference type="EMBL" id="MDY0883349.1"/>
    </source>
</evidence>
<feature type="transmembrane region" description="Helical" evidence="5">
    <location>
        <begin position="349"/>
        <end position="371"/>
    </location>
</feature>
<comment type="subcellular location">
    <subcellularLocation>
        <location evidence="1">Membrane</location>
        <topology evidence="1">Multi-pass membrane protein</topology>
    </subcellularLocation>
</comment>
<dbReference type="CDD" id="cd07042">
    <property type="entry name" value="STAS_SulP_like_sulfate_transporter"/>
    <property type="match status" value="1"/>
</dbReference>
<feature type="transmembrane region" description="Helical" evidence="5">
    <location>
        <begin position="53"/>
        <end position="69"/>
    </location>
</feature>
<feature type="transmembrane region" description="Helical" evidence="5">
    <location>
        <begin position="177"/>
        <end position="198"/>
    </location>
</feature>
<evidence type="ECO:0000256" key="3">
    <source>
        <dbReference type="ARBA" id="ARBA00022989"/>
    </source>
</evidence>
<feature type="transmembrane region" description="Helical" evidence="5">
    <location>
        <begin position="27"/>
        <end position="47"/>
    </location>
</feature>
<keyword evidence="8" id="KW-1185">Reference proteome</keyword>